<organism evidence="3">
    <name type="scientific">Halalkalibacterium halodurans</name>
    <name type="common">Bacillus halodurans</name>
    <dbReference type="NCBI Taxonomy" id="86665"/>
    <lineage>
        <taxon>Bacteria</taxon>
        <taxon>Bacillati</taxon>
        <taxon>Bacillota</taxon>
        <taxon>Bacilli</taxon>
        <taxon>Bacillales</taxon>
        <taxon>Bacillaceae</taxon>
        <taxon>Halalkalibacterium (ex Joshi et al. 2022)</taxon>
    </lineage>
</organism>
<dbReference type="PATRIC" id="fig|136160.3.peg.2815"/>
<evidence type="ECO:0000256" key="2">
    <source>
        <dbReference type="ARBA" id="ARBA00023239"/>
    </source>
</evidence>
<dbReference type="PANTHER" id="PTHR33542:SF3">
    <property type="entry name" value="SIROHYDROCHLORIN FERROCHELATASE, CHLOROPLASTIC"/>
    <property type="match status" value="1"/>
</dbReference>
<dbReference type="InterPro" id="IPR002762">
    <property type="entry name" value="CbiX-like"/>
</dbReference>
<evidence type="ECO:0000256" key="1">
    <source>
        <dbReference type="ARBA" id="ARBA00022723"/>
    </source>
</evidence>
<dbReference type="PANTHER" id="PTHR33542">
    <property type="entry name" value="SIROHYDROCHLORIN FERROCHELATASE, CHLOROPLASTIC"/>
    <property type="match status" value="1"/>
</dbReference>
<dbReference type="GO" id="GO:0016829">
    <property type="term" value="F:lyase activity"/>
    <property type="evidence" value="ECO:0007669"/>
    <property type="project" value="UniProtKB-KW"/>
</dbReference>
<evidence type="ECO:0000313" key="3">
    <source>
        <dbReference type="EMBL" id="KOO39487.1"/>
    </source>
</evidence>
<comment type="caution">
    <text evidence="3">The sequence shown here is derived from an EMBL/GenBank/DDBJ whole genome shotgun (WGS) entry which is preliminary data.</text>
</comment>
<dbReference type="Pfam" id="PF01903">
    <property type="entry name" value="CbiX"/>
    <property type="match status" value="2"/>
</dbReference>
<dbReference type="GO" id="GO:0046872">
    <property type="term" value="F:metal ion binding"/>
    <property type="evidence" value="ECO:0007669"/>
    <property type="project" value="UniProtKB-KW"/>
</dbReference>
<name>A0A0M0KLN6_ALKHA</name>
<proteinExistence type="predicted"/>
<dbReference type="SUPFAM" id="SSF53800">
    <property type="entry name" value="Chelatase"/>
    <property type="match status" value="1"/>
</dbReference>
<dbReference type="CDD" id="cd03416">
    <property type="entry name" value="CbiX_SirB_N"/>
    <property type="match status" value="1"/>
</dbReference>
<gene>
    <name evidence="3" type="ORF">AMD02_11985</name>
</gene>
<dbReference type="CDD" id="cd03414">
    <property type="entry name" value="CbiX_SirB_C"/>
    <property type="match status" value="1"/>
</dbReference>
<dbReference type="Gene3D" id="3.40.50.1400">
    <property type="match status" value="2"/>
</dbReference>
<dbReference type="EMBL" id="LILD01000001">
    <property type="protein sequence ID" value="KOO39487.1"/>
    <property type="molecule type" value="Genomic_DNA"/>
</dbReference>
<dbReference type="RefSeq" id="WP_053431446.1">
    <property type="nucleotide sequence ID" value="NZ_CP040441.1"/>
</dbReference>
<protein>
    <recommendedName>
        <fullName evidence="4">Sirohydrochlorin cobaltochelatase</fullName>
    </recommendedName>
</protein>
<accession>A0A0M0KLN6</accession>
<evidence type="ECO:0008006" key="4">
    <source>
        <dbReference type="Google" id="ProtNLM"/>
    </source>
</evidence>
<keyword evidence="2" id="KW-0456">Lyase</keyword>
<dbReference type="AlphaFoldDB" id="A0A0M0KLN6"/>
<dbReference type="GeneID" id="87597118"/>
<keyword evidence="1" id="KW-0479">Metal-binding</keyword>
<dbReference type="InterPro" id="IPR050963">
    <property type="entry name" value="Sirohydro_Cobaltochel/CbiX"/>
</dbReference>
<reference evidence="3" key="1">
    <citation type="submission" date="2015-08" db="EMBL/GenBank/DDBJ databases">
        <title>Complete DNA Sequence of Pseudomonas syringae pv. actinidiae, the Causal Agent of Kiwifruit Canker Disease.</title>
        <authorList>
            <person name="Rikkerink E.H.A."/>
            <person name="Fineran P.C."/>
        </authorList>
    </citation>
    <scope>NUCLEOTIDE SEQUENCE</scope>
    <source>
        <strain evidence="3">DSM 13666</strain>
    </source>
</reference>
<sequence>MKGIVYIGHGSRVEEGNEQLRAFVKKAIERKRDIPIQTIGFIELAEPSIEEAIDECVAMGATDIAIVPVLLLAAGHAKVDIPQEIERAEKKYPEVTFSYGRPFGVETVIVDVLKQRLEAVGLKHVNGLPTYDDREEATILLVGRGSSDPDANSDLVKISRLLWEHVPVMEVEVCFLAATRPSLDEGLEKVIRLAGKKVYLLPYLLFSGVLMNSLQAKVNELNETSSDKEFLLCHYLGFDDQLVNILVERVDEVLEHKISGNPDLYHDRLSKQANGVEGL</sequence>